<dbReference type="Pfam" id="PF07686">
    <property type="entry name" value="V-set"/>
    <property type="match status" value="1"/>
</dbReference>
<feature type="region of interest" description="Disordered" evidence="9">
    <location>
        <begin position="1"/>
        <end position="21"/>
    </location>
</feature>
<dbReference type="InterPro" id="IPR007110">
    <property type="entry name" value="Ig-like_dom"/>
</dbReference>
<name>A0A8D0GHY4_SPHPU</name>
<reference evidence="12" key="1">
    <citation type="submission" date="2025-08" db="UniProtKB">
        <authorList>
            <consortium name="Ensembl"/>
        </authorList>
    </citation>
    <scope>IDENTIFICATION</scope>
</reference>
<dbReference type="InterPro" id="IPR013106">
    <property type="entry name" value="Ig_V-set"/>
</dbReference>
<reference evidence="12" key="2">
    <citation type="submission" date="2025-09" db="UniProtKB">
        <authorList>
            <consortium name="Ensembl"/>
        </authorList>
    </citation>
    <scope>IDENTIFICATION</scope>
</reference>
<dbReference type="InterPro" id="IPR036179">
    <property type="entry name" value="Ig-like_dom_sf"/>
</dbReference>
<feature type="transmembrane region" description="Helical" evidence="10">
    <location>
        <begin position="172"/>
        <end position="193"/>
    </location>
</feature>
<keyword evidence="13" id="KW-1185">Reference proteome</keyword>
<dbReference type="GO" id="GO:0060307">
    <property type="term" value="P:regulation of ventricular cardiac muscle cell membrane repolarization"/>
    <property type="evidence" value="ECO:0007669"/>
    <property type="project" value="TreeGrafter"/>
</dbReference>
<keyword evidence="6" id="KW-1015">Disulfide bond</keyword>
<comment type="subcellular location">
    <subcellularLocation>
        <location evidence="1">Membrane</location>
        <topology evidence="1">Single-pass type I membrane protein</topology>
    </subcellularLocation>
</comment>
<feature type="compositionally biased region" description="Polar residues" evidence="9">
    <location>
        <begin position="213"/>
        <end position="223"/>
    </location>
</feature>
<dbReference type="AlphaFoldDB" id="A0A8D0GHY4"/>
<dbReference type="SMART" id="SM00409">
    <property type="entry name" value="IG"/>
    <property type="match status" value="1"/>
</dbReference>
<sequence>MLSGPGLPGGGGTAGPLVTPRRGAPALEPAEWAQGGFRLCSVALALEVTVGKTNVVTALNGTDVLLPCTFTTCIGFENALFWWFYNGTKMCEGKIKKKTTNPILTFSHPRVELPELTLGKENNISILLLSVDFSDSGQYFCKVKNPKEMNAQHNATLILNVVHELVKVDNTLTIIIVSAVGGFFGFLILVLLIKKCVLFIIKKTQEKKKECLVSSSGNDNTENGLAGSKAEQKSAPKA</sequence>
<keyword evidence="5 10" id="KW-0472">Membrane</keyword>
<dbReference type="PROSITE" id="PS50835">
    <property type="entry name" value="IG_LIKE"/>
    <property type="match status" value="1"/>
</dbReference>
<dbReference type="PANTHER" id="PTHR13869">
    <property type="entry name" value="MYELIN P0 RELATED"/>
    <property type="match status" value="1"/>
</dbReference>
<feature type="domain" description="Ig-like" evidence="11">
    <location>
        <begin position="25"/>
        <end position="158"/>
    </location>
</feature>
<keyword evidence="2 10" id="KW-0812">Transmembrane</keyword>
<evidence type="ECO:0000256" key="8">
    <source>
        <dbReference type="ARBA" id="ARBA00023319"/>
    </source>
</evidence>
<evidence type="ECO:0000256" key="4">
    <source>
        <dbReference type="ARBA" id="ARBA00022989"/>
    </source>
</evidence>
<dbReference type="InterPro" id="IPR000920">
    <property type="entry name" value="Myelin_P0-rel"/>
</dbReference>
<dbReference type="Gene3D" id="2.60.40.10">
    <property type="entry name" value="Immunoglobulins"/>
    <property type="match status" value="1"/>
</dbReference>
<dbReference type="Ensembl" id="ENSSPUT00000006795.1">
    <property type="protein sequence ID" value="ENSSPUP00000006383.1"/>
    <property type="gene ID" value="ENSSPUG00000004885.1"/>
</dbReference>
<dbReference type="Proteomes" id="UP000694392">
    <property type="component" value="Unplaced"/>
</dbReference>
<organism evidence="12 13">
    <name type="scientific">Sphenodon punctatus</name>
    <name type="common">Tuatara</name>
    <name type="synonym">Hatteria punctata</name>
    <dbReference type="NCBI Taxonomy" id="8508"/>
    <lineage>
        <taxon>Eukaryota</taxon>
        <taxon>Metazoa</taxon>
        <taxon>Chordata</taxon>
        <taxon>Craniata</taxon>
        <taxon>Vertebrata</taxon>
        <taxon>Euteleostomi</taxon>
        <taxon>Lepidosauria</taxon>
        <taxon>Sphenodontia</taxon>
        <taxon>Sphenodontidae</taxon>
        <taxon>Sphenodon</taxon>
    </lineage>
</organism>
<evidence type="ECO:0000313" key="12">
    <source>
        <dbReference type="Ensembl" id="ENSSPUP00000006383.1"/>
    </source>
</evidence>
<proteinExistence type="predicted"/>
<evidence type="ECO:0000256" key="10">
    <source>
        <dbReference type="SAM" id="Phobius"/>
    </source>
</evidence>
<protein>
    <submittedName>
        <fullName evidence="12">Sodium voltage-gated channel beta subunit 4</fullName>
    </submittedName>
</protein>
<evidence type="ECO:0000256" key="3">
    <source>
        <dbReference type="ARBA" id="ARBA00022729"/>
    </source>
</evidence>
<evidence type="ECO:0000256" key="5">
    <source>
        <dbReference type="ARBA" id="ARBA00023136"/>
    </source>
</evidence>
<dbReference type="PANTHER" id="PTHR13869:SF14">
    <property type="entry name" value="SODIUM CHANNEL SUBUNIT BETA-4"/>
    <property type="match status" value="1"/>
</dbReference>
<evidence type="ECO:0000256" key="9">
    <source>
        <dbReference type="SAM" id="MobiDB-lite"/>
    </source>
</evidence>
<keyword evidence="8" id="KW-0393">Immunoglobulin domain</keyword>
<feature type="compositionally biased region" description="Gly residues" evidence="9">
    <location>
        <begin position="1"/>
        <end position="14"/>
    </location>
</feature>
<evidence type="ECO:0000256" key="7">
    <source>
        <dbReference type="ARBA" id="ARBA00023180"/>
    </source>
</evidence>
<keyword evidence="7" id="KW-0325">Glycoprotein</keyword>
<accession>A0A8D0GHY4</accession>
<evidence type="ECO:0000259" key="11">
    <source>
        <dbReference type="PROSITE" id="PS50835"/>
    </source>
</evidence>
<dbReference type="GO" id="GO:0001518">
    <property type="term" value="C:voltage-gated sodium channel complex"/>
    <property type="evidence" value="ECO:0007669"/>
    <property type="project" value="TreeGrafter"/>
</dbReference>
<evidence type="ECO:0000313" key="13">
    <source>
        <dbReference type="Proteomes" id="UP000694392"/>
    </source>
</evidence>
<gene>
    <name evidence="12" type="primary">SCN4B</name>
</gene>
<feature type="region of interest" description="Disordered" evidence="9">
    <location>
        <begin position="209"/>
        <end position="238"/>
    </location>
</feature>
<dbReference type="InterPro" id="IPR003599">
    <property type="entry name" value="Ig_sub"/>
</dbReference>
<evidence type="ECO:0000256" key="2">
    <source>
        <dbReference type="ARBA" id="ARBA00022692"/>
    </source>
</evidence>
<dbReference type="SUPFAM" id="SSF48726">
    <property type="entry name" value="Immunoglobulin"/>
    <property type="match status" value="1"/>
</dbReference>
<evidence type="ECO:0000256" key="6">
    <source>
        <dbReference type="ARBA" id="ARBA00023157"/>
    </source>
</evidence>
<dbReference type="GO" id="GO:0044325">
    <property type="term" value="F:transmembrane transporter binding"/>
    <property type="evidence" value="ECO:0007669"/>
    <property type="project" value="TreeGrafter"/>
</dbReference>
<dbReference type="InterPro" id="IPR013783">
    <property type="entry name" value="Ig-like_fold"/>
</dbReference>
<evidence type="ECO:0000256" key="1">
    <source>
        <dbReference type="ARBA" id="ARBA00004479"/>
    </source>
</evidence>
<dbReference type="GO" id="GO:0017080">
    <property type="term" value="F:sodium channel regulator activity"/>
    <property type="evidence" value="ECO:0007669"/>
    <property type="project" value="TreeGrafter"/>
</dbReference>
<keyword evidence="4 10" id="KW-1133">Transmembrane helix</keyword>
<dbReference type="GeneTree" id="ENSGT01030000234556"/>
<keyword evidence="3" id="KW-0732">Signal</keyword>
<dbReference type="GO" id="GO:0086002">
    <property type="term" value="P:cardiac muscle cell action potential involved in contraction"/>
    <property type="evidence" value="ECO:0007669"/>
    <property type="project" value="TreeGrafter"/>
</dbReference>